<dbReference type="EMBL" id="JAQNDL010000003">
    <property type="protein sequence ID" value="MDC0720408.1"/>
    <property type="molecule type" value="Genomic_DNA"/>
</dbReference>
<evidence type="ECO:0000256" key="2">
    <source>
        <dbReference type="SAM" id="SignalP"/>
    </source>
</evidence>
<accession>A0ABT5E650</accession>
<evidence type="ECO:0000259" key="3">
    <source>
        <dbReference type="Pfam" id="PF16116"/>
    </source>
</evidence>
<feature type="compositionally biased region" description="Low complexity" evidence="1">
    <location>
        <begin position="28"/>
        <end position="102"/>
    </location>
</feature>
<feature type="signal peptide" evidence="2">
    <location>
        <begin position="1"/>
        <end position="19"/>
    </location>
</feature>
<dbReference type="InterPro" id="IPR032379">
    <property type="entry name" value="DUF4874"/>
</dbReference>
<feature type="chain" id="PRO_5047373023" evidence="2">
    <location>
        <begin position="20"/>
        <end position="539"/>
    </location>
</feature>
<keyword evidence="6" id="KW-1185">Reference proteome</keyword>
<evidence type="ECO:0000313" key="6">
    <source>
        <dbReference type="Proteomes" id="UP001221686"/>
    </source>
</evidence>
<feature type="domain" description="DUF4874" evidence="4">
    <location>
        <begin position="141"/>
        <end position="295"/>
    </location>
</feature>
<keyword evidence="2" id="KW-0732">Signal</keyword>
<gene>
    <name evidence="5" type="ORF">POL25_26135</name>
</gene>
<dbReference type="RefSeq" id="WP_272088916.1">
    <property type="nucleotide sequence ID" value="NZ_JAQNDL010000003.1"/>
</dbReference>
<dbReference type="Proteomes" id="UP001221686">
    <property type="component" value="Unassembled WGS sequence"/>
</dbReference>
<evidence type="ECO:0000259" key="4">
    <source>
        <dbReference type="Pfam" id="PF16173"/>
    </source>
</evidence>
<comment type="caution">
    <text evidence="5">The sequence shown here is derived from an EMBL/GenBank/DDBJ whole genome shotgun (WGS) entry which is preliminary data.</text>
</comment>
<reference evidence="5 6" key="1">
    <citation type="submission" date="2022-11" db="EMBL/GenBank/DDBJ databases">
        <title>Minimal conservation of predation-associated metabolite biosynthetic gene clusters underscores biosynthetic potential of Myxococcota including descriptions for ten novel species: Archangium lansinium sp. nov., Myxococcus landrumus sp. nov., Nannocystis bai.</title>
        <authorList>
            <person name="Ahearne A."/>
            <person name="Stevens C."/>
            <person name="Dowd S."/>
        </authorList>
    </citation>
    <scope>NUCLEOTIDE SEQUENCE [LARGE SCALE GENOMIC DNA]</scope>
    <source>
        <strain evidence="5 6">BB15-2</strain>
    </source>
</reference>
<organism evidence="5 6">
    <name type="scientific">Nannocystis bainbridge</name>
    <dbReference type="NCBI Taxonomy" id="2995303"/>
    <lineage>
        <taxon>Bacteria</taxon>
        <taxon>Pseudomonadati</taxon>
        <taxon>Myxococcota</taxon>
        <taxon>Polyangia</taxon>
        <taxon>Nannocystales</taxon>
        <taxon>Nannocystaceae</taxon>
        <taxon>Nannocystis</taxon>
    </lineage>
</organism>
<dbReference type="PROSITE" id="PS51257">
    <property type="entry name" value="PROKAR_LIPOPROTEIN"/>
    <property type="match status" value="1"/>
</dbReference>
<dbReference type="InterPro" id="IPR032267">
    <property type="entry name" value="DUF4832"/>
</dbReference>
<feature type="region of interest" description="Disordered" evidence="1">
    <location>
        <begin position="23"/>
        <end position="109"/>
    </location>
</feature>
<protein>
    <submittedName>
        <fullName evidence="5">DUF4832 domain-containing protein</fullName>
    </submittedName>
</protein>
<dbReference type="Pfam" id="PF16116">
    <property type="entry name" value="DUF4832"/>
    <property type="match status" value="1"/>
</dbReference>
<name>A0ABT5E650_9BACT</name>
<evidence type="ECO:0000313" key="5">
    <source>
        <dbReference type="EMBL" id="MDC0720408.1"/>
    </source>
</evidence>
<proteinExistence type="predicted"/>
<evidence type="ECO:0000256" key="1">
    <source>
        <dbReference type="SAM" id="MobiDB-lite"/>
    </source>
</evidence>
<dbReference type="Pfam" id="PF16173">
    <property type="entry name" value="DUF4874"/>
    <property type="match status" value="1"/>
</dbReference>
<feature type="domain" description="DUF4832" evidence="3">
    <location>
        <begin position="318"/>
        <end position="519"/>
    </location>
</feature>
<sequence length="539" mass="55985">MSMHSRPLSLLLLGVLASACQGDGGATDGSTDATGATTDTAGPATDASSDASADPTDGSTSTASSTSATASTTGPTSTATTDAPTATSTDPSATDTDTDTGAQGLTCPLGDRPGVQQLALAPALFSEGADLSDSEVCAIVNPERGFHAYTNLRDLDGGSLANIAATGQSVVYGQVLLPEYRQAPLDAVVLDEVAAGFDAVREAGMKVVPRFHYSNAGDEPDAELSRILGHIEQLTPLLQEHADVILTLQAGFIGAWGEWHSSQHGLDAPGPRKEVLDALLAALPPERTVTVRRPSFKQDAYGGPLTADTAHDGSPLARVGHVNDCFLASDSDFGTYDEPGEKDYAIADSPFVAVGGETCAVNPPRSECPSALAELALHSWTHLNSSYNTDVLDSWKEDGCFAEVACRLGYRLAVRELRWADTAAAGSTLPVSLDLVNDGFAAPVNARPLVLVFAGPTTFSATVDAFDIRTVRPGEPHSLCADAAIPADAPPGMYRIGLRLADPAPSLEADPRQAIRLANDTGVEWSEGVNWFDATVVVE</sequence>